<dbReference type="EMBL" id="BTRK01000005">
    <property type="protein sequence ID" value="GMR56068.1"/>
    <property type="molecule type" value="Genomic_DNA"/>
</dbReference>
<evidence type="ECO:0000313" key="4">
    <source>
        <dbReference type="Proteomes" id="UP001328107"/>
    </source>
</evidence>
<organism evidence="3 4">
    <name type="scientific">Pristionchus mayeri</name>
    <dbReference type="NCBI Taxonomy" id="1317129"/>
    <lineage>
        <taxon>Eukaryota</taxon>
        <taxon>Metazoa</taxon>
        <taxon>Ecdysozoa</taxon>
        <taxon>Nematoda</taxon>
        <taxon>Chromadorea</taxon>
        <taxon>Rhabditida</taxon>
        <taxon>Rhabditina</taxon>
        <taxon>Diplogasteromorpha</taxon>
        <taxon>Diplogasteroidea</taxon>
        <taxon>Neodiplogasteridae</taxon>
        <taxon>Pristionchus</taxon>
    </lineage>
</organism>
<keyword evidence="2" id="KW-1133">Transmembrane helix</keyword>
<name>A0AAN5I842_9BILA</name>
<feature type="region of interest" description="Disordered" evidence="1">
    <location>
        <begin position="580"/>
        <end position="647"/>
    </location>
</feature>
<dbReference type="Proteomes" id="UP001328107">
    <property type="component" value="Unassembled WGS sequence"/>
</dbReference>
<keyword evidence="4" id="KW-1185">Reference proteome</keyword>
<feature type="compositionally biased region" description="Basic and acidic residues" evidence="1">
    <location>
        <begin position="609"/>
        <end position="618"/>
    </location>
</feature>
<evidence type="ECO:0000256" key="2">
    <source>
        <dbReference type="SAM" id="Phobius"/>
    </source>
</evidence>
<comment type="caution">
    <text evidence="3">The sequence shown here is derived from an EMBL/GenBank/DDBJ whole genome shotgun (WGS) entry which is preliminary data.</text>
</comment>
<feature type="region of interest" description="Disordered" evidence="1">
    <location>
        <begin position="380"/>
        <end position="410"/>
    </location>
</feature>
<protein>
    <submittedName>
        <fullName evidence="3">Uncharacterized protein</fullName>
    </submittedName>
</protein>
<feature type="transmembrane region" description="Helical" evidence="2">
    <location>
        <begin position="454"/>
        <end position="475"/>
    </location>
</feature>
<feature type="non-terminal residue" evidence="3">
    <location>
        <position position="1"/>
    </location>
</feature>
<feature type="region of interest" description="Disordered" evidence="1">
    <location>
        <begin position="513"/>
        <end position="554"/>
    </location>
</feature>
<gene>
    <name evidence="3" type="ORF">PMAYCL1PPCAC_26263</name>
</gene>
<dbReference type="AlphaFoldDB" id="A0AAN5I842"/>
<accession>A0AAN5I842</accession>
<feature type="compositionally biased region" description="Basic and acidic residues" evidence="1">
    <location>
        <begin position="638"/>
        <end position="647"/>
    </location>
</feature>
<reference evidence="4" key="1">
    <citation type="submission" date="2022-10" db="EMBL/GenBank/DDBJ databases">
        <title>Genome assembly of Pristionchus species.</title>
        <authorList>
            <person name="Yoshida K."/>
            <person name="Sommer R.J."/>
        </authorList>
    </citation>
    <scope>NUCLEOTIDE SEQUENCE [LARGE SCALE GENOMIC DNA]</scope>
    <source>
        <strain evidence="4">RS5460</strain>
    </source>
</reference>
<evidence type="ECO:0000313" key="3">
    <source>
        <dbReference type="EMBL" id="GMR56068.1"/>
    </source>
</evidence>
<sequence length="647" mass="70915">KQEFEGRRLFVNIVDTVSIDSPSPDHVILPTIDATGKTVLAFDDPAALLPTAVAIGLQPSEQQPEYYGFVSRKIAEELRCVDASDADFEQDTSIPEYILTVDEANTLSITRDEDDSRDADALMRRVAMLAGMTEDEADKLELTDCWYMRSPEVMRINVAAGGEPMMRSGWIVERYPLGTFYKRPEQQYYRAPVFLTNYSYIDGVSGSIIDVFESRNENGKHIWIPTGWPAFARTDMVQVDVENVGKASNFTTFRETANGVLVTTLAQTMSLSYIIGEKVFDERIALDGHHYHVSCHWNENEMTVYTSILGRSTVRPANPIKITLSATDGSSSFKCEPKRATPTGIPEVLQLDYVEQSGGRSIPSSDREVTVRKWNARIEETTTNAPKSAAPSLSDPEWIGKNPSDNENNEAGRIYESTTIFGEKNEKLNISVRPEQAPAFVDIARQNEDSLSSLAMMILGVSILAITAVTCALACTRECIRRKHNSGEKTVISEITGDAVKRKNGQQDLANATLKPVDASTTKSDENEDLKPSIPPTRSNSGKKKSITFAPRKSTMTTEDLVKMITESELGTKIDAMVEAGPDGEEEVEKKGGNAAGEPALRDGGSAGNEDKVKKAQHDPTAGSAATAEIVDETSPSPKKEFTEKSG</sequence>
<keyword evidence="2" id="KW-0472">Membrane</keyword>
<evidence type="ECO:0000256" key="1">
    <source>
        <dbReference type="SAM" id="MobiDB-lite"/>
    </source>
</evidence>
<proteinExistence type="predicted"/>
<keyword evidence="2" id="KW-0812">Transmembrane</keyword>